<dbReference type="InterPro" id="IPR000086">
    <property type="entry name" value="NUDIX_hydrolase_dom"/>
</dbReference>
<keyword evidence="4" id="KW-0378">Hydrolase</keyword>
<evidence type="ECO:0000256" key="2">
    <source>
        <dbReference type="ARBA" id="ARBA00001946"/>
    </source>
</evidence>
<dbReference type="PROSITE" id="PS51462">
    <property type="entry name" value="NUDIX"/>
    <property type="match status" value="1"/>
</dbReference>
<evidence type="ECO:0000256" key="6">
    <source>
        <dbReference type="ARBA" id="ARBA00023211"/>
    </source>
</evidence>
<feature type="region of interest" description="Disordered" evidence="7">
    <location>
        <begin position="136"/>
        <end position="157"/>
    </location>
</feature>
<dbReference type="PANTHER" id="PTHR12992:SF11">
    <property type="entry name" value="MITOCHONDRIAL COENZYME A DIPHOSPHATASE NUDT8"/>
    <property type="match status" value="1"/>
</dbReference>
<feature type="domain" description="Nudix hydrolase" evidence="8">
    <location>
        <begin position="50"/>
        <end position="208"/>
    </location>
</feature>
<dbReference type="GO" id="GO:0010945">
    <property type="term" value="F:coenzyme A diphosphatase activity"/>
    <property type="evidence" value="ECO:0007669"/>
    <property type="project" value="InterPro"/>
</dbReference>
<keyword evidence="10" id="KW-1185">Reference proteome</keyword>
<feature type="region of interest" description="Disordered" evidence="7">
    <location>
        <begin position="1"/>
        <end position="33"/>
    </location>
</feature>
<organism evidence="9 10">
    <name type="scientific">Sarcophilus harrisii</name>
    <name type="common">Tasmanian devil</name>
    <name type="synonym">Sarcophilus laniarius</name>
    <dbReference type="NCBI Taxonomy" id="9305"/>
    <lineage>
        <taxon>Eukaryota</taxon>
        <taxon>Metazoa</taxon>
        <taxon>Chordata</taxon>
        <taxon>Craniata</taxon>
        <taxon>Vertebrata</taxon>
        <taxon>Euteleostomi</taxon>
        <taxon>Mammalia</taxon>
        <taxon>Metatheria</taxon>
        <taxon>Dasyuromorphia</taxon>
        <taxon>Dasyuridae</taxon>
        <taxon>Sarcophilus</taxon>
    </lineage>
</organism>
<evidence type="ECO:0000256" key="1">
    <source>
        <dbReference type="ARBA" id="ARBA00001936"/>
    </source>
</evidence>
<dbReference type="Gene3D" id="3.90.79.10">
    <property type="entry name" value="Nucleoside Triphosphate Pyrophosphohydrolase"/>
    <property type="match status" value="1"/>
</dbReference>
<evidence type="ECO:0000256" key="5">
    <source>
        <dbReference type="ARBA" id="ARBA00022842"/>
    </source>
</evidence>
<dbReference type="Ensembl" id="ENSSHAT00000025068.1">
    <property type="protein sequence ID" value="ENSSHAP00000028359.1"/>
    <property type="gene ID" value="ENSSHAG00000005329.2"/>
</dbReference>
<reference evidence="9" key="3">
    <citation type="submission" date="2025-09" db="UniProtKB">
        <authorList>
            <consortium name="Ensembl"/>
        </authorList>
    </citation>
    <scope>IDENTIFICATION</scope>
</reference>
<dbReference type="CDD" id="cd03426">
    <property type="entry name" value="NUDIX_CoAse_Nudt7"/>
    <property type="match status" value="1"/>
</dbReference>
<dbReference type="InParanoid" id="A0A7N4NWY5"/>
<comment type="cofactor">
    <cofactor evidence="1">
        <name>Mn(2+)</name>
        <dbReference type="ChEBI" id="CHEBI:29035"/>
    </cofactor>
</comment>
<evidence type="ECO:0000259" key="8">
    <source>
        <dbReference type="PROSITE" id="PS51462"/>
    </source>
</evidence>
<feature type="region of interest" description="Disordered" evidence="7">
    <location>
        <begin position="325"/>
        <end position="348"/>
    </location>
</feature>
<reference evidence="9" key="2">
    <citation type="submission" date="2025-08" db="UniProtKB">
        <authorList>
            <consortium name="Ensembl"/>
        </authorList>
    </citation>
    <scope>IDENTIFICATION</scope>
</reference>
<dbReference type="Proteomes" id="UP000007648">
    <property type="component" value="Unassembled WGS sequence"/>
</dbReference>
<evidence type="ECO:0000313" key="10">
    <source>
        <dbReference type="Proteomes" id="UP000007648"/>
    </source>
</evidence>
<feature type="compositionally biased region" description="Basic and acidic residues" evidence="7">
    <location>
        <begin position="329"/>
        <end position="342"/>
    </location>
</feature>
<dbReference type="PANTHER" id="PTHR12992">
    <property type="entry name" value="NUDIX HYDROLASE"/>
    <property type="match status" value="1"/>
</dbReference>
<feature type="region of interest" description="Disordered" evidence="7">
    <location>
        <begin position="371"/>
        <end position="402"/>
    </location>
</feature>
<protein>
    <submittedName>
        <fullName evidence="9">Nudix hydrolase 8</fullName>
    </submittedName>
</protein>
<dbReference type="InterPro" id="IPR015797">
    <property type="entry name" value="NUDIX_hydrolase-like_dom_sf"/>
</dbReference>
<feature type="compositionally biased region" description="Basic residues" evidence="7">
    <location>
        <begin position="387"/>
        <end position="402"/>
    </location>
</feature>
<gene>
    <name evidence="9" type="primary">NUDT8</name>
</gene>
<evidence type="ECO:0000256" key="7">
    <source>
        <dbReference type="SAM" id="MobiDB-lite"/>
    </source>
</evidence>
<dbReference type="AlphaFoldDB" id="A0A7N4NWY5"/>
<reference evidence="9 10" key="1">
    <citation type="journal article" date="2011" name="Proc. Natl. Acad. Sci. U.S.A.">
        <title>Genetic diversity and population structure of the endangered marsupial Sarcophilus harrisii (Tasmanian devil).</title>
        <authorList>
            <person name="Miller W."/>
            <person name="Hayes V.M."/>
            <person name="Ratan A."/>
            <person name="Petersen D.C."/>
            <person name="Wittekindt N.E."/>
            <person name="Miller J."/>
            <person name="Walenz B."/>
            <person name="Knight J."/>
            <person name="Qi J."/>
            <person name="Zhao F."/>
            <person name="Wang Q."/>
            <person name="Bedoya-Reina O.C."/>
            <person name="Katiyar N."/>
            <person name="Tomsho L.P."/>
            <person name="Kasson L.M."/>
            <person name="Hardie R.A."/>
            <person name="Woodbridge P."/>
            <person name="Tindall E.A."/>
            <person name="Bertelsen M.F."/>
            <person name="Dixon D."/>
            <person name="Pyecroft S."/>
            <person name="Helgen K.M."/>
            <person name="Lesk A.M."/>
            <person name="Pringle T.H."/>
            <person name="Patterson N."/>
            <person name="Zhang Y."/>
            <person name="Kreiss A."/>
            <person name="Woods G.M."/>
            <person name="Jones M.E."/>
            <person name="Schuster S.C."/>
        </authorList>
    </citation>
    <scope>NUCLEOTIDE SEQUENCE [LARGE SCALE GENOMIC DNA]</scope>
</reference>
<keyword evidence="5" id="KW-0460">Magnesium</keyword>
<evidence type="ECO:0000256" key="4">
    <source>
        <dbReference type="ARBA" id="ARBA00022801"/>
    </source>
</evidence>
<comment type="cofactor">
    <cofactor evidence="2">
        <name>Mg(2+)</name>
        <dbReference type="ChEBI" id="CHEBI:18420"/>
    </cofactor>
</comment>
<dbReference type="InterPro" id="IPR045121">
    <property type="entry name" value="CoAse"/>
</dbReference>
<sequence length="402" mass="43757">MLPTLRLASRQPGPWGGNGPPTPEEAARHSLSSANELRCRQLLEATTARYRHREATAAVLVPLCLVHGDPSLLYTLRSSRLVGRHKGDVSFPGGKCDPQDQDIVDTALRETREELGLSIQEENVWGVMKPVDDGVSTSLPGLQGPPGSAAASVSPGPRAEPLKDLPLSFTVSLAALPAWTWAQESQSSGTVGSWPSHFLYGRLPQFPFLEDGFQGPFLRQTWDSPCSAYRKTPSWSRSSPRWGPWSLWTSRLTPRRWMTFSRCRWPTCCTRGTRATPTSAVRAATATPCPSSCTALTVSGGSRPSSRSSCWRCWCQGLTGAESILPGSRGKERPGPRGREVQPEPLTAAQKGRWELGLFLFCLCTRREGTAPAGKSNTGGGPLAFQGRHKPAFHRNHVPAQK</sequence>
<name>A0A7N4NWY5_SARHA</name>
<evidence type="ECO:0000313" key="9">
    <source>
        <dbReference type="Ensembl" id="ENSSHAP00000028359.1"/>
    </source>
</evidence>
<keyword evidence="3" id="KW-0479">Metal-binding</keyword>
<keyword evidence="6" id="KW-0464">Manganese</keyword>
<evidence type="ECO:0000256" key="3">
    <source>
        <dbReference type="ARBA" id="ARBA00022723"/>
    </source>
</evidence>
<accession>A0A7N4NWY5</accession>
<dbReference type="GeneTree" id="ENSGT00940000162775"/>
<dbReference type="SUPFAM" id="SSF55811">
    <property type="entry name" value="Nudix"/>
    <property type="match status" value="1"/>
</dbReference>
<dbReference type="GO" id="GO:0046872">
    <property type="term" value="F:metal ion binding"/>
    <property type="evidence" value="ECO:0007669"/>
    <property type="project" value="UniProtKB-KW"/>
</dbReference>
<dbReference type="Pfam" id="PF00293">
    <property type="entry name" value="NUDIX"/>
    <property type="match status" value="1"/>
</dbReference>
<proteinExistence type="predicted"/>